<organism evidence="3 4">
    <name type="scientific">Dioszegia hungarica</name>
    <dbReference type="NCBI Taxonomy" id="4972"/>
    <lineage>
        <taxon>Eukaryota</taxon>
        <taxon>Fungi</taxon>
        <taxon>Dikarya</taxon>
        <taxon>Basidiomycota</taxon>
        <taxon>Agaricomycotina</taxon>
        <taxon>Tremellomycetes</taxon>
        <taxon>Tremellales</taxon>
        <taxon>Bulleribasidiaceae</taxon>
        <taxon>Dioszegia</taxon>
    </lineage>
</organism>
<sequence>MADSTSPSIAPTSGLKWVKRFSYGYDPQWSIEPEHSAIELIARKTFPIPPDADLSVTFFKEGALNKLYKVNVGEASYIIRVALPFDPARTMSEVTTMRLIRDKTSIPIPRVLSYDATSHNELRLSWVSMEIVPGRRLSEAWRKMPMVAKRAMTEQLAGYQAQLLTLGLHAIGSVVPIKEAEDHHHTVLTCVILPFAFAYAVIAVLIHRIILLYTGFDYITTHNLGRPTTPLHLLGANAGLPLGPYLSTRDWLSHRLAVLQARTEQSLHFYRTAKLASGLSAKDLESLEDNSVLCEGDLGIISLLIQHLPRVFPRHRSERTMLFHHNLSERNIMVDSDGVIMAVLDWEHVCAVPFWYCTQFPGVLMTMKQKLRPRRSEYGPAESFYLDDPEEHGDLDGVSLLYWESRERFEKTILRKVYMAEMDRLVPGWAAEYKRSKGQREFEDCIAHLEWGGHYGLKGFEDWLEAYDPVTGEGSPEACEDRWPIFGEGLE</sequence>
<dbReference type="InterPro" id="IPR051678">
    <property type="entry name" value="AGP_Transferase"/>
</dbReference>
<dbReference type="InterPro" id="IPR002575">
    <property type="entry name" value="Aminoglycoside_PTrfase"/>
</dbReference>
<dbReference type="PANTHER" id="PTHR21310:SF13">
    <property type="entry name" value="AMINOGLYCOSIDE PHOSPHOTRANSFERASE DOMAIN-CONTAINING PROTEIN"/>
    <property type="match status" value="1"/>
</dbReference>
<keyword evidence="4" id="KW-1185">Reference proteome</keyword>
<dbReference type="EMBL" id="JAKWFO010000008">
    <property type="protein sequence ID" value="KAI9633828.1"/>
    <property type="molecule type" value="Genomic_DNA"/>
</dbReference>
<comment type="caution">
    <text evidence="3">The sequence shown here is derived from an EMBL/GenBank/DDBJ whole genome shotgun (WGS) entry which is preliminary data.</text>
</comment>
<evidence type="ECO:0000313" key="3">
    <source>
        <dbReference type="EMBL" id="KAI9633828.1"/>
    </source>
</evidence>
<dbReference type="AlphaFoldDB" id="A0AA38H4V3"/>
<dbReference type="InterPro" id="IPR011009">
    <property type="entry name" value="Kinase-like_dom_sf"/>
</dbReference>
<keyword evidence="1" id="KW-0472">Membrane</keyword>
<dbReference type="Pfam" id="PF01636">
    <property type="entry name" value="APH"/>
    <property type="match status" value="1"/>
</dbReference>
<feature type="transmembrane region" description="Helical" evidence="1">
    <location>
        <begin position="186"/>
        <end position="206"/>
    </location>
</feature>
<keyword evidence="1" id="KW-0812">Transmembrane</keyword>
<dbReference type="SUPFAM" id="SSF56112">
    <property type="entry name" value="Protein kinase-like (PK-like)"/>
    <property type="match status" value="1"/>
</dbReference>
<feature type="domain" description="Aminoglycoside phosphotransferase" evidence="2">
    <location>
        <begin position="56"/>
        <end position="356"/>
    </location>
</feature>
<dbReference type="GeneID" id="77729330"/>
<accession>A0AA38H4V3</accession>
<dbReference type="RefSeq" id="XP_052943605.1">
    <property type="nucleotide sequence ID" value="XM_053090125.1"/>
</dbReference>
<evidence type="ECO:0000259" key="2">
    <source>
        <dbReference type="Pfam" id="PF01636"/>
    </source>
</evidence>
<gene>
    <name evidence="3" type="ORF">MKK02DRAFT_38489</name>
</gene>
<protein>
    <submittedName>
        <fullName evidence="3">Phosphotransferase enzyme family-domain-containing protein</fullName>
    </submittedName>
</protein>
<keyword evidence="1" id="KW-1133">Transmembrane helix</keyword>
<evidence type="ECO:0000256" key="1">
    <source>
        <dbReference type="SAM" id="Phobius"/>
    </source>
</evidence>
<dbReference type="PANTHER" id="PTHR21310">
    <property type="entry name" value="AMINOGLYCOSIDE PHOSPHOTRANSFERASE-RELATED-RELATED"/>
    <property type="match status" value="1"/>
</dbReference>
<reference evidence="3" key="1">
    <citation type="journal article" date="2022" name="G3 (Bethesda)">
        <title>High quality genome of the basidiomycete yeast Dioszegia hungarica PDD-24b-2 isolated from cloud water.</title>
        <authorList>
            <person name="Jarrige D."/>
            <person name="Haridas S."/>
            <person name="Bleykasten-Grosshans C."/>
            <person name="Joly M."/>
            <person name="Nadalig T."/>
            <person name="Sancelme M."/>
            <person name="Vuilleumier S."/>
            <person name="Grigoriev I.V."/>
            <person name="Amato P."/>
            <person name="Bringel F."/>
        </authorList>
    </citation>
    <scope>NUCLEOTIDE SEQUENCE</scope>
    <source>
        <strain evidence="3">PDD-24b-2</strain>
    </source>
</reference>
<evidence type="ECO:0000313" key="4">
    <source>
        <dbReference type="Proteomes" id="UP001164286"/>
    </source>
</evidence>
<name>A0AA38H4V3_9TREE</name>
<dbReference type="Proteomes" id="UP001164286">
    <property type="component" value="Unassembled WGS sequence"/>
</dbReference>
<proteinExistence type="predicted"/>